<dbReference type="InterPro" id="IPR022385">
    <property type="entry name" value="Rhs_assc_core"/>
</dbReference>
<feature type="domain" description="DUF6443" evidence="3">
    <location>
        <begin position="296"/>
        <end position="438"/>
    </location>
</feature>
<feature type="chain" id="PRO_5037139917" description="DUF6443 domain-containing protein" evidence="2">
    <location>
        <begin position="20"/>
        <end position="1445"/>
    </location>
</feature>
<protein>
    <recommendedName>
        <fullName evidence="3">DUF6443 domain-containing protein</fullName>
    </recommendedName>
</protein>
<proteinExistence type="predicted"/>
<feature type="compositionally biased region" description="Gly residues" evidence="1">
    <location>
        <begin position="39"/>
        <end position="49"/>
    </location>
</feature>
<accession>A0A937D6G2</accession>
<dbReference type="NCBIfam" id="TIGR03696">
    <property type="entry name" value="Rhs_assc_core"/>
    <property type="match status" value="1"/>
</dbReference>
<keyword evidence="2" id="KW-0732">Signal</keyword>
<evidence type="ECO:0000256" key="1">
    <source>
        <dbReference type="SAM" id="MobiDB-lite"/>
    </source>
</evidence>
<feature type="region of interest" description="Disordered" evidence="1">
    <location>
        <begin position="26"/>
        <end position="89"/>
    </location>
</feature>
<dbReference type="Pfam" id="PF20041">
    <property type="entry name" value="DUF6443"/>
    <property type="match status" value="1"/>
</dbReference>
<sequence>MKYLIFLSALLLSCTIGLGQEISNTNPESIPNVAPPDDGSGGDGDGGGFTYRWNRDRDGDGFGDPRFPRNAATKPPGYVANQDDCNDNDSSINPNTVWYRDADNDSFGDPSNTLRQCQTPTGYVRNNKDYDDSTSLITDISPKNFYRDADNDGYGDPNVKKYQSFKPNGYVTNNDDYDDTTSLITNIKPRNFYRDVDNDGYGNPNVKKYQSYQPNGYVANNLDCDDTVANINPTTIWYSDSDNDGFGDPNTTKSSCTKPSGYVNNKNDKCPNEYGIYEGCASKPLQPSNENYVLAKVPQTQMSTIPQNSVKNIISDITYFDGLGRPKQQISINASPNKQDIVTHIAYDNYGRQNKTYLPFERQSDALGNFNPVDVLTDINYYYKNKYPEDFPNLNAANINAYKESVFEASPLNRITKTGAPGEAWKVNASNANEHTIKFNRHHNKANEIPLFEVDFVTNDLEKPTLIQNNHYQENQLYVTITKDENWVEGQQYNKDRTTEEYTDKSGTLILKRTYDQNEPHDTYYVHDKFGNLTYVIPPKVTIQDGVSTSELNELCYQYIYDNRNRLIEKKVPGKGWEYIVYNILDLPIMTQDVNQQNNSPKEWSFVKYDALGRVAYTGIKQSNSTREAMQESANNTSVYSQYESRITDPTVLGGTKIYYSNDAIPHLFSEIHVINYYDDYTFDQDTPTPGTVLNQIVNLNVTGLATGSYVRVLDTEDWITSFNYYDEKGRLIYAHTKNDFLNTTDVVETQLDFTGRVITNKTIHRKGSNLPITTLDKFTYDHMGRMLTQVQTINNQPAELIVSNTYDELGILTKKDVGGDTTDLEGLQTIDYTHNIRGWLTQINSPEVLGKDLFAFEVNYNTPLAGITSLYNGNISATFWKTANDNLNRKRRYIFEYDALNRITKALHGTGNYDLNNLKYDKNGNILRLARNGWQNSTNYSAMDNLFYTYDSGNRLIKVVDNGNNQYGFKDGNTTNIDYEYDTNGNMIKDLNNGITHITYNHLNLPKTLAISNSDGAGTISYMYNAAGIKLKKTVTIGSSATNTEYAGNYVYKNGNLEFFNHPEGYIEPNTTGGFDYIYQYKDHLGNIRLSYSDNNNDGIVTQQEIREENNYYPFGLKHKGYNTIITGRDHQYGFGGKEEQNELGLDWYDFGARNHNPALGRWMNLDPLAEQSYNLTPYRFSGNNPILFNDPNGLWEFVFDSETGTLSLNRQEGDTYDSFLEQMGISVGLAKKLFGVSKKDLEAKLNKGGEDSFNVSEFSSKSKIGYMLQGMEEALTTGNIELAQNPSEAPQDAINNCWNCTINLTTDGRVDSKPFFLPKTAEELFTSMAIESNFDNKLGSDYRNVSKPRIGDAIRYSADGGITTTHGSVFLLQNDNGIQIFTKNGFINGQPYQIMTQNKLVQTYASEYGEAKGRQNYTKKVTNADGTTKTVTQSDKSPYYRKN</sequence>
<gene>
    <name evidence="4" type="ORF">JJQ60_01110</name>
</gene>
<feature type="signal peptide" evidence="2">
    <location>
        <begin position="1"/>
        <end position="19"/>
    </location>
</feature>
<evidence type="ECO:0000256" key="2">
    <source>
        <dbReference type="SAM" id="SignalP"/>
    </source>
</evidence>
<feature type="region of interest" description="Disordered" evidence="1">
    <location>
        <begin position="1421"/>
        <end position="1445"/>
    </location>
</feature>
<dbReference type="InterPro" id="IPR045619">
    <property type="entry name" value="DUF6443"/>
</dbReference>
<evidence type="ECO:0000313" key="5">
    <source>
        <dbReference type="Proteomes" id="UP000651057"/>
    </source>
</evidence>
<dbReference type="Gene3D" id="2.180.10.10">
    <property type="entry name" value="RHS repeat-associated core"/>
    <property type="match status" value="1"/>
</dbReference>
<dbReference type="RefSeq" id="WP_201916110.1">
    <property type="nucleotide sequence ID" value="NZ_BAABAX010000001.1"/>
</dbReference>
<dbReference type="Proteomes" id="UP000651057">
    <property type="component" value="Unassembled WGS sequence"/>
</dbReference>
<comment type="caution">
    <text evidence="4">The sequence shown here is derived from an EMBL/GenBank/DDBJ whole genome shotgun (WGS) entry which is preliminary data.</text>
</comment>
<dbReference type="EMBL" id="JAERQJ010000001">
    <property type="protein sequence ID" value="MBL0682105.1"/>
    <property type="molecule type" value="Genomic_DNA"/>
</dbReference>
<reference evidence="4" key="1">
    <citation type="submission" date="2021-01" db="EMBL/GenBank/DDBJ databases">
        <authorList>
            <person name="Zhong Y.L."/>
        </authorList>
    </citation>
    <scope>NUCLEOTIDE SEQUENCE</scope>
    <source>
        <strain evidence="4">KCTC 23302</strain>
    </source>
</reference>
<name>A0A937D6G2_9FLAO</name>
<keyword evidence="5" id="KW-1185">Reference proteome</keyword>
<organism evidence="4 5">
    <name type="scientific">Aquimarina mytili</name>
    <dbReference type="NCBI Taxonomy" id="874423"/>
    <lineage>
        <taxon>Bacteria</taxon>
        <taxon>Pseudomonadati</taxon>
        <taxon>Bacteroidota</taxon>
        <taxon>Flavobacteriia</taxon>
        <taxon>Flavobacteriales</taxon>
        <taxon>Flavobacteriaceae</taxon>
        <taxon>Aquimarina</taxon>
    </lineage>
</organism>
<evidence type="ECO:0000259" key="3">
    <source>
        <dbReference type="Pfam" id="PF20041"/>
    </source>
</evidence>
<evidence type="ECO:0000313" key="4">
    <source>
        <dbReference type="EMBL" id="MBL0682105.1"/>
    </source>
</evidence>
<feature type="compositionally biased region" description="Polar residues" evidence="1">
    <location>
        <begin position="1421"/>
        <end position="1438"/>
    </location>
</feature>